<keyword evidence="4" id="KW-0762">Sugar transport</keyword>
<accession>A0A0J1D1F7</accession>
<dbReference type="EMBL" id="AEJF01000065">
    <property type="protein sequence ID" value="KLU26570.1"/>
    <property type="molecule type" value="Genomic_DNA"/>
</dbReference>
<evidence type="ECO:0000259" key="8">
    <source>
        <dbReference type="PROSITE" id="PS50893"/>
    </source>
</evidence>
<dbReference type="AlphaFoldDB" id="A0A0J1D1F7"/>
<dbReference type="CDD" id="cd03216">
    <property type="entry name" value="ABC_Carb_Monos_I"/>
    <property type="match status" value="1"/>
</dbReference>
<gene>
    <name evidence="9" type="ORF">EOS_08875</name>
</gene>
<evidence type="ECO:0000313" key="9">
    <source>
        <dbReference type="EMBL" id="KLU26570.1"/>
    </source>
</evidence>
<organism evidence="9 10">
    <name type="scientific">Caballeronia mineralivorans PML1(12)</name>
    <dbReference type="NCBI Taxonomy" id="908627"/>
    <lineage>
        <taxon>Bacteria</taxon>
        <taxon>Pseudomonadati</taxon>
        <taxon>Pseudomonadota</taxon>
        <taxon>Betaproteobacteria</taxon>
        <taxon>Burkholderiales</taxon>
        <taxon>Burkholderiaceae</taxon>
        <taxon>Caballeronia</taxon>
    </lineage>
</organism>
<keyword evidence="10" id="KW-1185">Reference proteome</keyword>
<comment type="caution">
    <text evidence="9">The sequence shown here is derived from an EMBL/GenBank/DDBJ whole genome shotgun (WGS) entry which is preliminary data.</text>
</comment>
<dbReference type="Gene3D" id="3.40.50.300">
    <property type="entry name" value="P-loop containing nucleotide triphosphate hydrolases"/>
    <property type="match status" value="2"/>
</dbReference>
<dbReference type="InterPro" id="IPR003439">
    <property type="entry name" value="ABC_transporter-like_ATP-bd"/>
</dbReference>
<keyword evidence="7" id="KW-0067">ATP-binding</keyword>
<name>A0A0J1D1F7_9BURK</name>
<sequence length="512" mass="55307">MPSERGLLELRSISKQFDGIPALRHVSLDLAPGQVHGLIGQNGAGKSTLIKVLGGIHRSDEGEVVLDGMAVSINSPSDARRLGIEIVHQERLLAPTLTVAEALLLGNEPTFGPLPVLDAASMRRFACTAVREHFGVDIDPARLTAELSVAEQQLVQITRALLSAPRVLVFDEPTAALARHEAKQLFAAIRRLRERGLAILYVSHYLDEIEALCDVVTVLRDGRDVARVVVADSTPQQLVAAMIGGSTAALVPVSTRRTGAPLLHVCGLSAGARFEDVSFDVRRGEIVGVTGLLGSGGKAVVRSLFGLEPGVRGHIELDGCAYVPDDPRNAVRRGIAFVPEDRRAHGIALDLPVRENISLASLKRLVRHFMIDRRREKELVQQRMDDLQVRAPGTEAPARQLSGGNQQKVVLAKWLSTRANLYLLDEPTVGIDIRAKAEIYRVIDELAAQGAAVLLFSTDLIELQGITDRILVLARGTLVQELISKETTHQEILGWASAAGASSTHDREAVQA</sequence>
<dbReference type="PROSITE" id="PS00211">
    <property type="entry name" value="ABC_TRANSPORTER_1"/>
    <property type="match status" value="1"/>
</dbReference>
<dbReference type="RefSeq" id="WP_047846253.1">
    <property type="nucleotide sequence ID" value="NZ_AEJF01000065.1"/>
</dbReference>
<dbReference type="PROSITE" id="PS50893">
    <property type="entry name" value="ABC_TRANSPORTER_2"/>
    <property type="match status" value="2"/>
</dbReference>
<dbReference type="PATRIC" id="fig|908627.4.peg.1956"/>
<reference evidence="9 10" key="1">
    <citation type="journal article" date="2015" name="Genome Announc.">
        <title>Draft Genome Sequence of Burkholderia sp. Strain PML1(12), an Ectomycorrhizosphere-Inhabiting Bacterium with Effective Mineral-Weathering Ability.</title>
        <authorList>
            <person name="Uroz S."/>
            <person name="Oger P."/>
        </authorList>
    </citation>
    <scope>NUCLEOTIDE SEQUENCE [LARGE SCALE GENOMIC DNA]</scope>
    <source>
        <strain evidence="10">PML1(12)</strain>
    </source>
</reference>
<evidence type="ECO:0000256" key="7">
    <source>
        <dbReference type="ARBA" id="ARBA00022840"/>
    </source>
</evidence>
<proteinExistence type="predicted"/>
<dbReference type="SUPFAM" id="SSF52540">
    <property type="entry name" value="P-loop containing nucleoside triphosphate hydrolases"/>
    <property type="match status" value="2"/>
</dbReference>
<dbReference type="GO" id="GO:0016887">
    <property type="term" value="F:ATP hydrolysis activity"/>
    <property type="evidence" value="ECO:0007669"/>
    <property type="project" value="InterPro"/>
</dbReference>
<dbReference type="InterPro" id="IPR003593">
    <property type="entry name" value="AAA+_ATPase"/>
</dbReference>
<keyword evidence="1" id="KW-0813">Transport</keyword>
<dbReference type="OrthoDB" id="9776369at2"/>
<evidence type="ECO:0000256" key="3">
    <source>
        <dbReference type="ARBA" id="ARBA00022519"/>
    </source>
</evidence>
<dbReference type="SMART" id="SM00382">
    <property type="entry name" value="AAA"/>
    <property type="match status" value="2"/>
</dbReference>
<dbReference type="PANTHER" id="PTHR43790">
    <property type="entry name" value="CARBOHYDRATE TRANSPORT ATP-BINDING PROTEIN MG119-RELATED"/>
    <property type="match status" value="1"/>
</dbReference>
<dbReference type="Proteomes" id="UP000035963">
    <property type="component" value="Unassembled WGS sequence"/>
</dbReference>
<feature type="domain" description="ABC transporter" evidence="8">
    <location>
        <begin position="250"/>
        <end position="500"/>
    </location>
</feature>
<dbReference type="InterPro" id="IPR017871">
    <property type="entry name" value="ABC_transporter-like_CS"/>
</dbReference>
<evidence type="ECO:0000256" key="4">
    <source>
        <dbReference type="ARBA" id="ARBA00022597"/>
    </source>
</evidence>
<dbReference type="PANTHER" id="PTHR43790:SF9">
    <property type="entry name" value="GALACTOFURANOSE TRANSPORTER ATP-BINDING PROTEIN YTFR"/>
    <property type="match status" value="1"/>
</dbReference>
<evidence type="ECO:0000313" key="10">
    <source>
        <dbReference type="Proteomes" id="UP000035963"/>
    </source>
</evidence>
<evidence type="ECO:0000256" key="1">
    <source>
        <dbReference type="ARBA" id="ARBA00022448"/>
    </source>
</evidence>
<dbReference type="CDD" id="cd03215">
    <property type="entry name" value="ABC_Carb_Monos_II"/>
    <property type="match status" value="1"/>
</dbReference>
<evidence type="ECO:0000256" key="6">
    <source>
        <dbReference type="ARBA" id="ARBA00022741"/>
    </source>
</evidence>
<keyword evidence="5" id="KW-0677">Repeat</keyword>
<feature type="domain" description="ABC transporter" evidence="8">
    <location>
        <begin position="8"/>
        <end position="246"/>
    </location>
</feature>
<keyword evidence="2" id="KW-1003">Cell membrane</keyword>
<evidence type="ECO:0000256" key="2">
    <source>
        <dbReference type="ARBA" id="ARBA00022475"/>
    </source>
</evidence>
<dbReference type="GO" id="GO:0005524">
    <property type="term" value="F:ATP binding"/>
    <property type="evidence" value="ECO:0007669"/>
    <property type="project" value="UniProtKB-KW"/>
</dbReference>
<dbReference type="Pfam" id="PF00005">
    <property type="entry name" value="ABC_tran"/>
    <property type="match status" value="2"/>
</dbReference>
<keyword evidence="3" id="KW-0472">Membrane</keyword>
<dbReference type="InterPro" id="IPR050107">
    <property type="entry name" value="ABC_carbohydrate_import_ATPase"/>
</dbReference>
<keyword evidence="6" id="KW-0547">Nucleotide-binding</keyword>
<evidence type="ECO:0000256" key="5">
    <source>
        <dbReference type="ARBA" id="ARBA00022737"/>
    </source>
</evidence>
<dbReference type="InterPro" id="IPR027417">
    <property type="entry name" value="P-loop_NTPase"/>
</dbReference>
<protein>
    <submittedName>
        <fullName evidence="9">Sugar ABC transporter</fullName>
    </submittedName>
</protein>
<keyword evidence="3" id="KW-0997">Cell inner membrane</keyword>